<dbReference type="Proteomes" id="UP000681720">
    <property type="component" value="Unassembled WGS sequence"/>
</dbReference>
<comment type="caution">
    <text evidence="1">The sequence shown here is derived from an EMBL/GenBank/DDBJ whole genome shotgun (WGS) entry which is preliminary data.</text>
</comment>
<evidence type="ECO:0000313" key="2">
    <source>
        <dbReference type="Proteomes" id="UP000681720"/>
    </source>
</evidence>
<proteinExistence type="predicted"/>
<evidence type="ECO:0000313" key="1">
    <source>
        <dbReference type="EMBL" id="CAF4942135.1"/>
    </source>
</evidence>
<name>A0A8S3CQ68_9BILA</name>
<reference evidence="1" key="1">
    <citation type="submission" date="2021-02" db="EMBL/GenBank/DDBJ databases">
        <authorList>
            <person name="Nowell W R."/>
        </authorList>
    </citation>
    <scope>NUCLEOTIDE SEQUENCE</scope>
</reference>
<feature type="non-terminal residue" evidence="1">
    <location>
        <position position="1"/>
    </location>
</feature>
<organism evidence="1 2">
    <name type="scientific">Rotaria magnacalcarata</name>
    <dbReference type="NCBI Taxonomy" id="392030"/>
    <lineage>
        <taxon>Eukaryota</taxon>
        <taxon>Metazoa</taxon>
        <taxon>Spiralia</taxon>
        <taxon>Gnathifera</taxon>
        <taxon>Rotifera</taxon>
        <taxon>Eurotatoria</taxon>
        <taxon>Bdelloidea</taxon>
        <taxon>Philodinida</taxon>
        <taxon>Philodinidae</taxon>
        <taxon>Rotaria</taxon>
    </lineage>
</organism>
<protein>
    <submittedName>
        <fullName evidence="1">Uncharacterized protein</fullName>
    </submittedName>
</protein>
<dbReference type="EMBL" id="CAJOBJ010187716">
    <property type="protein sequence ID" value="CAF4942135.1"/>
    <property type="molecule type" value="Genomic_DNA"/>
</dbReference>
<gene>
    <name evidence="1" type="ORF">GIL414_LOCUS53873</name>
</gene>
<dbReference type="AlphaFoldDB" id="A0A8S3CQ68"/>
<accession>A0A8S3CQ68</accession>
<sequence length="68" mass="8042">ENFSRIDELEQVNYWNKSTLIKVTNNLVGHKLRKDSSRQDVNEAETVLIEGLAKQNENFEKRLRKILK</sequence>